<proteinExistence type="inferred from homology"/>
<accession>A0A5A7QFC6</accession>
<comment type="similarity">
    <text evidence="1">Belongs to the PC-esterase family. TBL subfamily.</text>
</comment>
<evidence type="ECO:0000313" key="5">
    <source>
        <dbReference type="Proteomes" id="UP000325081"/>
    </source>
</evidence>
<sequence length="138" mass="15805">MSYDMIRILESTIKDLEQRGVKVEYINITQMSSYRGDAHPATNRMFWGVDIERRLKNDPMHFADCLLWSIKISHGEPERRGAVDLLAAAVDSHRRVEEQQRMSIRTENPLSRGAVGAGDRELKRRGGLEVPTAEVDRK</sequence>
<evidence type="ECO:0000313" key="4">
    <source>
        <dbReference type="EMBL" id="GER43714.1"/>
    </source>
</evidence>
<dbReference type="OrthoDB" id="630188at2759"/>
<dbReference type="EMBL" id="BKCP01006737">
    <property type="protein sequence ID" value="GER43714.1"/>
    <property type="molecule type" value="Genomic_DNA"/>
</dbReference>
<feature type="domain" description="Trichome birefringence-like C-terminal" evidence="3">
    <location>
        <begin position="4"/>
        <end position="62"/>
    </location>
</feature>
<keyword evidence="5" id="KW-1185">Reference proteome</keyword>
<dbReference type="GO" id="GO:0016740">
    <property type="term" value="F:transferase activity"/>
    <property type="evidence" value="ECO:0007669"/>
    <property type="project" value="InterPro"/>
</dbReference>
<organism evidence="4 5">
    <name type="scientific">Striga asiatica</name>
    <name type="common">Asiatic witchweed</name>
    <name type="synonym">Buchnera asiatica</name>
    <dbReference type="NCBI Taxonomy" id="4170"/>
    <lineage>
        <taxon>Eukaryota</taxon>
        <taxon>Viridiplantae</taxon>
        <taxon>Streptophyta</taxon>
        <taxon>Embryophyta</taxon>
        <taxon>Tracheophyta</taxon>
        <taxon>Spermatophyta</taxon>
        <taxon>Magnoliopsida</taxon>
        <taxon>eudicotyledons</taxon>
        <taxon>Gunneridae</taxon>
        <taxon>Pentapetalae</taxon>
        <taxon>asterids</taxon>
        <taxon>lamiids</taxon>
        <taxon>Lamiales</taxon>
        <taxon>Orobanchaceae</taxon>
        <taxon>Buchnereae</taxon>
        <taxon>Striga</taxon>
    </lineage>
</organism>
<dbReference type="AlphaFoldDB" id="A0A5A7QFC6"/>
<reference evidence="5" key="1">
    <citation type="journal article" date="2019" name="Curr. Biol.">
        <title>Genome Sequence of Striga asiatica Provides Insight into the Evolution of Plant Parasitism.</title>
        <authorList>
            <person name="Yoshida S."/>
            <person name="Kim S."/>
            <person name="Wafula E.K."/>
            <person name="Tanskanen J."/>
            <person name="Kim Y.M."/>
            <person name="Honaas L."/>
            <person name="Yang Z."/>
            <person name="Spallek T."/>
            <person name="Conn C.E."/>
            <person name="Ichihashi Y."/>
            <person name="Cheong K."/>
            <person name="Cui S."/>
            <person name="Der J.P."/>
            <person name="Gundlach H."/>
            <person name="Jiao Y."/>
            <person name="Hori C."/>
            <person name="Ishida J.K."/>
            <person name="Kasahara H."/>
            <person name="Kiba T."/>
            <person name="Kim M.S."/>
            <person name="Koo N."/>
            <person name="Laohavisit A."/>
            <person name="Lee Y.H."/>
            <person name="Lumba S."/>
            <person name="McCourt P."/>
            <person name="Mortimer J.C."/>
            <person name="Mutuku J.M."/>
            <person name="Nomura T."/>
            <person name="Sasaki-Sekimoto Y."/>
            <person name="Seto Y."/>
            <person name="Wang Y."/>
            <person name="Wakatake T."/>
            <person name="Sakakibara H."/>
            <person name="Demura T."/>
            <person name="Yamaguchi S."/>
            <person name="Yoneyama K."/>
            <person name="Manabe R.I."/>
            <person name="Nelson D.C."/>
            <person name="Schulman A.H."/>
            <person name="Timko M.P."/>
            <person name="dePamphilis C.W."/>
            <person name="Choi D."/>
            <person name="Shirasu K."/>
        </authorList>
    </citation>
    <scope>NUCLEOTIDE SEQUENCE [LARGE SCALE GENOMIC DNA]</scope>
    <source>
        <strain evidence="5">cv. UVA1</strain>
    </source>
</reference>
<evidence type="ECO:0000256" key="1">
    <source>
        <dbReference type="ARBA" id="ARBA00007727"/>
    </source>
</evidence>
<dbReference type="Proteomes" id="UP000325081">
    <property type="component" value="Unassembled WGS sequence"/>
</dbReference>
<protein>
    <recommendedName>
        <fullName evidence="3">Trichome birefringence-like C-terminal domain-containing protein</fullName>
    </recommendedName>
</protein>
<evidence type="ECO:0000259" key="3">
    <source>
        <dbReference type="Pfam" id="PF13839"/>
    </source>
</evidence>
<comment type="caution">
    <text evidence="4">The sequence shown here is derived from an EMBL/GenBank/DDBJ whole genome shotgun (WGS) entry which is preliminary data.</text>
</comment>
<name>A0A5A7QFC6_STRAF</name>
<feature type="region of interest" description="Disordered" evidence="2">
    <location>
        <begin position="95"/>
        <end position="138"/>
    </location>
</feature>
<dbReference type="Pfam" id="PF13839">
    <property type="entry name" value="PC-Esterase"/>
    <property type="match status" value="1"/>
</dbReference>
<gene>
    <name evidence="4" type="ORF">STAS_20580</name>
</gene>
<feature type="compositionally biased region" description="Basic and acidic residues" evidence="2">
    <location>
        <begin position="118"/>
        <end position="127"/>
    </location>
</feature>
<dbReference type="InterPro" id="IPR026057">
    <property type="entry name" value="TBL_C"/>
</dbReference>
<evidence type="ECO:0000256" key="2">
    <source>
        <dbReference type="SAM" id="MobiDB-lite"/>
    </source>
</evidence>